<gene>
    <name evidence="2" type="ORF">ARMOST_20295</name>
</gene>
<dbReference type="STRING" id="47428.A0A284S719"/>
<dbReference type="AlphaFoldDB" id="A0A284S719"/>
<dbReference type="OrthoDB" id="3267661at2759"/>
<evidence type="ECO:0000256" key="1">
    <source>
        <dbReference type="SAM" id="MobiDB-lite"/>
    </source>
</evidence>
<name>A0A284S719_ARMOS</name>
<sequence>MSSATVTPRDDDDVGSDGDGTPMDELSEEERESEEMDNNIHIRGFKTIGRVKTQQEEKQEMDEATPEDDEGDSAIPGGPPFCDRRRRGGGRGNIDMDASIHRDRASLKRGRVARYRDGEMGVDDQNRMFGLTRCQTKRASFSGHPSMLRFIPSFNAAYPSLVG</sequence>
<dbReference type="Proteomes" id="UP000219338">
    <property type="component" value="Unassembled WGS sequence"/>
</dbReference>
<accession>A0A284S719</accession>
<keyword evidence="3" id="KW-1185">Reference proteome</keyword>
<feature type="compositionally biased region" description="Acidic residues" evidence="1">
    <location>
        <begin position="25"/>
        <end position="37"/>
    </location>
</feature>
<dbReference type="EMBL" id="FUEG01000037">
    <property type="protein sequence ID" value="SJL16766.1"/>
    <property type="molecule type" value="Genomic_DNA"/>
</dbReference>
<evidence type="ECO:0000313" key="2">
    <source>
        <dbReference type="EMBL" id="SJL16766.1"/>
    </source>
</evidence>
<protein>
    <submittedName>
        <fullName evidence="2">Uncharacterized protein</fullName>
    </submittedName>
</protein>
<evidence type="ECO:0000313" key="3">
    <source>
        <dbReference type="Proteomes" id="UP000219338"/>
    </source>
</evidence>
<proteinExistence type="predicted"/>
<reference evidence="3" key="1">
    <citation type="journal article" date="2017" name="Nat. Ecol. Evol.">
        <title>Genome expansion and lineage-specific genetic innovations in the forest pathogenic fungi Armillaria.</title>
        <authorList>
            <person name="Sipos G."/>
            <person name="Prasanna A.N."/>
            <person name="Walter M.C."/>
            <person name="O'Connor E."/>
            <person name="Balint B."/>
            <person name="Krizsan K."/>
            <person name="Kiss B."/>
            <person name="Hess J."/>
            <person name="Varga T."/>
            <person name="Slot J."/>
            <person name="Riley R."/>
            <person name="Boka B."/>
            <person name="Rigling D."/>
            <person name="Barry K."/>
            <person name="Lee J."/>
            <person name="Mihaltcheva S."/>
            <person name="LaButti K."/>
            <person name="Lipzen A."/>
            <person name="Waldron R."/>
            <person name="Moloney N.M."/>
            <person name="Sperisen C."/>
            <person name="Kredics L."/>
            <person name="Vagvoelgyi C."/>
            <person name="Patrignani A."/>
            <person name="Fitzpatrick D."/>
            <person name="Nagy I."/>
            <person name="Doyle S."/>
            <person name="Anderson J.B."/>
            <person name="Grigoriev I.V."/>
            <person name="Gueldener U."/>
            <person name="Muensterkoetter M."/>
            <person name="Nagy L.G."/>
        </authorList>
    </citation>
    <scope>NUCLEOTIDE SEQUENCE [LARGE SCALE GENOMIC DNA]</scope>
    <source>
        <strain evidence="3">C18/9</strain>
    </source>
</reference>
<organism evidence="2 3">
    <name type="scientific">Armillaria ostoyae</name>
    <name type="common">Armillaria root rot fungus</name>
    <dbReference type="NCBI Taxonomy" id="47428"/>
    <lineage>
        <taxon>Eukaryota</taxon>
        <taxon>Fungi</taxon>
        <taxon>Dikarya</taxon>
        <taxon>Basidiomycota</taxon>
        <taxon>Agaricomycotina</taxon>
        <taxon>Agaricomycetes</taxon>
        <taxon>Agaricomycetidae</taxon>
        <taxon>Agaricales</taxon>
        <taxon>Marasmiineae</taxon>
        <taxon>Physalacriaceae</taxon>
        <taxon>Armillaria</taxon>
    </lineage>
</organism>
<feature type="compositionally biased region" description="Acidic residues" evidence="1">
    <location>
        <begin position="59"/>
        <end position="72"/>
    </location>
</feature>
<feature type="region of interest" description="Disordered" evidence="1">
    <location>
        <begin position="1"/>
        <end position="102"/>
    </location>
</feature>